<sequence length="177" mass="20596">MDEILTTARDLELEVNEDVIEELIMGHEDELTTEELQEILNEEHQETQRNVSPEQKEDERGPIPTSAIKDLLKKWEDVRAIVVEWHPNQPYVTNVKHFFHLGSDYISQFPPHYGSDFRRRREQSRKNNSADTEFHPVTDHEKERVLYQDVGSYFVIRPVLCGTGASSEELMNDATSS</sequence>
<keyword evidence="3" id="KW-1185">Reference proteome</keyword>
<gene>
    <name evidence="2" type="primary">NCL1_55040</name>
    <name evidence="2" type="ORF">TNCT_375641</name>
</gene>
<organism evidence="2 3">
    <name type="scientific">Trichonephila clavata</name>
    <name type="common">Joro spider</name>
    <name type="synonym">Nephila clavata</name>
    <dbReference type="NCBI Taxonomy" id="2740835"/>
    <lineage>
        <taxon>Eukaryota</taxon>
        <taxon>Metazoa</taxon>
        <taxon>Ecdysozoa</taxon>
        <taxon>Arthropoda</taxon>
        <taxon>Chelicerata</taxon>
        <taxon>Arachnida</taxon>
        <taxon>Araneae</taxon>
        <taxon>Araneomorphae</taxon>
        <taxon>Entelegynae</taxon>
        <taxon>Araneoidea</taxon>
        <taxon>Nephilidae</taxon>
        <taxon>Trichonephila</taxon>
    </lineage>
</organism>
<evidence type="ECO:0000256" key="1">
    <source>
        <dbReference type="SAM" id="MobiDB-lite"/>
    </source>
</evidence>
<reference evidence="2" key="1">
    <citation type="submission" date="2020-07" db="EMBL/GenBank/DDBJ databases">
        <title>Multicomponent nature underlies the extraordinary mechanical properties of spider dragline silk.</title>
        <authorList>
            <person name="Kono N."/>
            <person name="Nakamura H."/>
            <person name="Mori M."/>
            <person name="Yoshida Y."/>
            <person name="Ohtoshi R."/>
            <person name="Malay A.D."/>
            <person name="Moran D.A.P."/>
            <person name="Tomita M."/>
            <person name="Numata K."/>
            <person name="Arakawa K."/>
        </authorList>
    </citation>
    <scope>NUCLEOTIDE SEQUENCE</scope>
</reference>
<protein>
    <submittedName>
        <fullName evidence="2">Uncharacterized protein</fullName>
    </submittedName>
</protein>
<proteinExistence type="predicted"/>
<evidence type="ECO:0000313" key="2">
    <source>
        <dbReference type="EMBL" id="GFQ90506.1"/>
    </source>
</evidence>
<dbReference type="EMBL" id="BMAO01003841">
    <property type="protein sequence ID" value="GFQ90506.1"/>
    <property type="molecule type" value="Genomic_DNA"/>
</dbReference>
<accession>A0A8X6FWP2</accession>
<evidence type="ECO:0000313" key="3">
    <source>
        <dbReference type="Proteomes" id="UP000887116"/>
    </source>
</evidence>
<dbReference type="AlphaFoldDB" id="A0A8X6FWP2"/>
<name>A0A8X6FWP2_TRICU</name>
<dbReference type="Proteomes" id="UP000887116">
    <property type="component" value="Unassembled WGS sequence"/>
</dbReference>
<feature type="region of interest" description="Disordered" evidence="1">
    <location>
        <begin position="43"/>
        <end position="62"/>
    </location>
</feature>
<dbReference type="OrthoDB" id="7607518at2759"/>
<comment type="caution">
    <text evidence="2">The sequence shown here is derived from an EMBL/GenBank/DDBJ whole genome shotgun (WGS) entry which is preliminary data.</text>
</comment>